<keyword evidence="3" id="KW-1185">Reference proteome</keyword>
<dbReference type="RefSeq" id="XP_005707118.1">
    <property type="nucleotide sequence ID" value="XM_005707061.1"/>
</dbReference>
<dbReference type="Proteomes" id="UP000030680">
    <property type="component" value="Unassembled WGS sequence"/>
</dbReference>
<feature type="transmembrane region" description="Helical" evidence="1">
    <location>
        <begin position="142"/>
        <end position="161"/>
    </location>
</feature>
<proteinExistence type="predicted"/>
<sequence length="178" mass="21561">MDWYSLYVVCFQFLIAFLHHQVINKETPAPKEKERVQQFRHLRTQVEKLNSPSTFVEYSKAKRRCLDLERELELFQVSRLQQVEVYKKWKNRVSWFYRISVLLLSLLLSRWWSRSVYLSCGWIWPLDGWFVHKAGVCAVPSWIWGTVCERATFILFCYLLGSIRRIREPKRLDERKVV</sequence>
<name>M2Y3Q0_GALSU</name>
<dbReference type="KEGG" id="gsl:Gasu_20600"/>
<feature type="transmembrane region" description="Helical" evidence="1">
    <location>
        <begin position="6"/>
        <end position="23"/>
    </location>
</feature>
<dbReference type="GeneID" id="17089318"/>
<evidence type="ECO:0000256" key="1">
    <source>
        <dbReference type="SAM" id="Phobius"/>
    </source>
</evidence>
<protein>
    <recommendedName>
        <fullName evidence="4">Guided entry of tail-anchored proteins factor 1</fullName>
    </recommendedName>
</protein>
<evidence type="ECO:0000313" key="3">
    <source>
        <dbReference type="Proteomes" id="UP000030680"/>
    </source>
</evidence>
<keyword evidence="1" id="KW-1133">Transmembrane helix</keyword>
<accession>M2Y3Q0</accession>
<keyword evidence="1" id="KW-0812">Transmembrane</keyword>
<dbReference type="AlphaFoldDB" id="M2Y3Q0"/>
<organism evidence="2 3">
    <name type="scientific">Galdieria sulphuraria</name>
    <name type="common">Red alga</name>
    <dbReference type="NCBI Taxonomy" id="130081"/>
    <lineage>
        <taxon>Eukaryota</taxon>
        <taxon>Rhodophyta</taxon>
        <taxon>Bangiophyceae</taxon>
        <taxon>Galdieriales</taxon>
        <taxon>Galdieriaceae</taxon>
        <taxon>Galdieria</taxon>
    </lineage>
</organism>
<dbReference type="EMBL" id="KB454498">
    <property type="protein sequence ID" value="EME30598.1"/>
    <property type="molecule type" value="Genomic_DNA"/>
</dbReference>
<reference evidence="3" key="1">
    <citation type="journal article" date="2013" name="Science">
        <title>Gene transfer from bacteria and archaea facilitated evolution of an extremophilic eukaryote.</title>
        <authorList>
            <person name="Schonknecht G."/>
            <person name="Chen W.H."/>
            <person name="Ternes C.M."/>
            <person name="Barbier G.G."/>
            <person name="Shrestha R.P."/>
            <person name="Stanke M."/>
            <person name="Brautigam A."/>
            <person name="Baker B.J."/>
            <person name="Banfield J.F."/>
            <person name="Garavito R.M."/>
            <person name="Carr K."/>
            <person name="Wilkerson C."/>
            <person name="Rensing S.A."/>
            <person name="Gagneul D."/>
            <person name="Dickenson N.E."/>
            <person name="Oesterhelt C."/>
            <person name="Lercher M.J."/>
            <person name="Weber A.P."/>
        </authorList>
    </citation>
    <scope>NUCLEOTIDE SEQUENCE [LARGE SCALE GENOMIC DNA]</scope>
    <source>
        <strain evidence="3">074W</strain>
    </source>
</reference>
<feature type="transmembrane region" description="Helical" evidence="1">
    <location>
        <begin position="95"/>
        <end position="112"/>
    </location>
</feature>
<keyword evidence="1" id="KW-0472">Membrane</keyword>
<dbReference type="OrthoDB" id="10363750at2759"/>
<gene>
    <name evidence="2" type="ORF">Gasu_20600</name>
</gene>
<dbReference type="Gramene" id="EME30598">
    <property type="protein sequence ID" value="EME30598"/>
    <property type="gene ID" value="Gasu_20600"/>
</dbReference>
<evidence type="ECO:0000313" key="2">
    <source>
        <dbReference type="EMBL" id="EME30598.1"/>
    </source>
</evidence>
<evidence type="ECO:0008006" key="4">
    <source>
        <dbReference type="Google" id="ProtNLM"/>
    </source>
</evidence>